<evidence type="ECO:0000313" key="3">
    <source>
        <dbReference type="EMBL" id="GGH85004.1"/>
    </source>
</evidence>
<sequence>MVEKDERIIKNDKDFSFYLFVDADACPVKDEISEVASAYNIEVTYVASYNHYSNQKKGHWIMVDPDREAADLYIVNHVRTGDVVVTWDMGLAGLLTNRGVYVLTPNGKEIVEEDMAEILHFRYLAKIERMAHRHTKGPRPFTNEDRSAFKKALKRLIMAHG</sequence>
<evidence type="ECO:0000256" key="1">
    <source>
        <dbReference type="ARBA" id="ARBA00008522"/>
    </source>
</evidence>
<dbReference type="RefSeq" id="WP_188498140.1">
    <property type="nucleotide sequence ID" value="NZ_BMFV01000024.1"/>
</dbReference>
<organism evidence="3 4">
    <name type="scientific">Pullulanibacillus pueri</name>
    <dbReference type="NCBI Taxonomy" id="1437324"/>
    <lineage>
        <taxon>Bacteria</taxon>
        <taxon>Bacillati</taxon>
        <taxon>Bacillota</taxon>
        <taxon>Bacilli</taxon>
        <taxon>Bacillales</taxon>
        <taxon>Sporolactobacillaceae</taxon>
        <taxon>Pullulanibacillus</taxon>
    </lineage>
</organism>
<dbReference type="PANTHER" id="PTHR35146">
    <property type="entry name" value="UPF0178 PROTEIN YAII"/>
    <property type="match status" value="1"/>
</dbReference>
<gene>
    <name evidence="3" type="primary">yqxD</name>
    <name evidence="3" type="ORF">GCM10007096_29390</name>
</gene>
<reference evidence="3" key="1">
    <citation type="journal article" date="2014" name="Int. J. Syst. Evol. Microbiol.">
        <title>Complete genome sequence of Corynebacterium casei LMG S-19264T (=DSM 44701T), isolated from a smear-ripened cheese.</title>
        <authorList>
            <consortium name="US DOE Joint Genome Institute (JGI-PGF)"/>
            <person name="Walter F."/>
            <person name="Albersmeier A."/>
            <person name="Kalinowski J."/>
            <person name="Ruckert C."/>
        </authorList>
    </citation>
    <scope>NUCLEOTIDE SEQUENCE</scope>
    <source>
        <strain evidence="3">CGMCC 1.12777</strain>
    </source>
</reference>
<dbReference type="InterPro" id="IPR003791">
    <property type="entry name" value="UPF0178"/>
</dbReference>
<accession>A0A8J2ZXT6</accession>
<evidence type="ECO:0000313" key="4">
    <source>
        <dbReference type="Proteomes" id="UP000656813"/>
    </source>
</evidence>
<comment type="similarity">
    <text evidence="1 2">Belongs to the UPF0178 family.</text>
</comment>
<dbReference type="Pfam" id="PF02639">
    <property type="entry name" value="DUF188"/>
    <property type="match status" value="1"/>
</dbReference>
<comment type="caution">
    <text evidence="3">The sequence shown here is derived from an EMBL/GenBank/DDBJ whole genome shotgun (WGS) entry which is preliminary data.</text>
</comment>
<proteinExistence type="inferred from homology"/>
<keyword evidence="4" id="KW-1185">Reference proteome</keyword>
<reference evidence="3" key="2">
    <citation type="submission" date="2020-09" db="EMBL/GenBank/DDBJ databases">
        <authorList>
            <person name="Sun Q."/>
            <person name="Zhou Y."/>
        </authorList>
    </citation>
    <scope>NUCLEOTIDE SEQUENCE</scope>
    <source>
        <strain evidence="3">CGMCC 1.12777</strain>
    </source>
</reference>
<dbReference type="Proteomes" id="UP000656813">
    <property type="component" value="Unassembled WGS sequence"/>
</dbReference>
<dbReference type="PANTHER" id="PTHR35146:SF1">
    <property type="entry name" value="UPF0178 PROTEIN YAII"/>
    <property type="match status" value="1"/>
</dbReference>
<evidence type="ECO:0000256" key="2">
    <source>
        <dbReference type="HAMAP-Rule" id="MF_00489"/>
    </source>
</evidence>
<name>A0A8J2ZXT6_9BACL</name>
<dbReference type="HAMAP" id="MF_00489">
    <property type="entry name" value="UPF0178"/>
    <property type="match status" value="1"/>
</dbReference>
<dbReference type="EMBL" id="BMFV01000024">
    <property type="protein sequence ID" value="GGH85004.1"/>
    <property type="molecule type" value="Genomic_DNA"/>
</dbReference>
<dbReference type="AlphaFoldDB" id="A0A8J2ZXT6"/>
<protein>
    <recommendedName>
        <fullName evidence="2">UPF0178 protein GCM10007096_29390</fullName>
    </recommendedName>
</protein>